<proteinExistence type="predicted"/>
<dbReference type="EMBL" id="CSAE01001250">
    <property type="protein sequence ID" value="COX43682.1"/>
    <property type="molecule type" value="Genomic_DNA"/>
</dbReference>
<accession>A0A0U0TBC9</accession>
<evidence type="ECO:0000313" key="1">
    <source>
        <dbReference type="EMBL" id="COX43682.1"/>
    </source>
</evidence>
<evidence type="ECO:0000313" key="2">
    <source>
        <dbReference type="Proteomes" id="UP000038802"/>
    </source>
</evidence>
<sequence length="60" mass="6620">MQLPGVEQLPHLGQHLLHACRAGLRQVERPILHAGIISGDLLRIADIRLAHLEETPTADQ</sequence>
<reference evidence="2" key="1">
    <citation type="submission" date="2015-03" db="EMBL/GenBank/DDBJ databases">
        <authorList>
            <consortium name="Pathogen Informatics"/>
        </authorList>
    </citation>
    <scope>NUCLEOTIDE SEQUENCE [LARGE SCALE GENOMIC DNA]</scope>
    <source>
        <strain evidence="2">K00500041</strain>
    </source>
</reference>
<gene>
    <name evidence="1" type="ORF">ERS007703_05230</name>
</gene>
<dbReference type="AlphaFoldDB" id="A0A0U0TBC9"/>
<dbReference type="Proteomes" id="UP000038802">
    <property type="component" value="Unassembled WGS sequence"/>
</dbReference>
<organism evidence="1 2">
    <name type="scientific">Mycobacterium tuberculosis</name>
    <dbReference type="NCBI Taxonomy" id="1773"/>
    <lineage>
        <taxon>Bacteria</taxon>
        <taxon>Bacillati</taxon>
        <taxon>Actinomycetota</taxon>
        <taxon>Actinomycetes</taxon>
        <taxon>Mycobacteriales</taxon>
        <taxon>Mycobacteriaceae</taxon>
        <taxon>Mycobacterium</taxon>
        <taxon>Mycobacterium tuberculosis complex</taxon>
    </lineage>
</organism>
<name>A0A0U0TBC9_MYCTX</name>
<protein>
    <submittedName>
        <fullName evidence="1">Uncharacterized protein</fullName>
    </submittedName>
</protein>